<keyword evidence="3" id="KW-1185">Reference proteome</keyword>
<accession>A0A9N9LQI3</accession>
<evidence type="ECO:0000256" key="1">
    <source>
        <dbReference type="SAM" id="SignalP"/>
    </source>
</evidence>
<sequence>MKIAIVASLFIAAVSAATVPSELVGRQACFPNEVACRYGDDCCTGFCVPRGQQAFCGASSAGTCTNDGGASLRTNAAVDTVDIQTATHRTD</sequence>
<gene>
    <name evidence="2" type="ORF">HYALB_00010652</name>
</gene>
<organism evidence="2 3">
    <name type="scientific">Hymenoscyphus albidus</name>
    <dbReference type="NCBI Taxonomy" id="595503"/>
    <lineage>
        <taxon>Eukaryota</taxon>
        <taxon>Fungi</taxon>
        <taxon>Dikarya</taxon>
        <taxon>Ascomycota</taxon>
        <taxon>Pezizomycotina</taxon>
        <taxon>Leotiomycetes</taxon>
        <taxon>Helotiales</taxon>
        <taxon>Helotiaceae</taxon>
        <taxon>Hymenoscyphus</taxon>
    </lineage>
</organism>
<dbReference type="Proteomes" id="UP000701801">
    <property type="component" value="Unassembled WGS sequence"/>
</dbReference>
<comment type="caution">
    <text evidence="2">The sequence shown here is derived from an EMBL/GenBank/DDBJ whole genome shotgun (WGS) entry which is preliminary data.</text>
</comment>
<name>A0A9N9LQI3_9HELO</name>
<evidence type="ECO:0000313" key="3">
    <source>
        <dbReference type="Proteomes" id="UP000701801"/>
    </source>
</evidence>
<feature type="signal peptide" evidence="1">
    <location>
        <begin position="1"/>
        <end position="16"/>
    </location>
</feature>
<reference evidence="2" key="1">
    <citation type="submission" date="2021-07" db="EMBL/GenBank/DDBJ databases">
        <authorList>
            <person name="Durling M."/>
        </authorList>
    </citation>
    <scope>NUCLEOTIDE SEQUENCE</scope>
</reference>
<keyword evidence="1" id="KW-0732">Signal</keyword>
<evidence type="ECO:0000313" key="2">
    <source>
        <dbReference type="EMBL" id="CAG8979459.1"/>
    </source>
</evidence>
<dbReference type="AlphaFoldDB" id="A0A9N9LQI3"/>
<feature type="chain" id="PRO_5040487750" evidence="1">
    <location>
        <begin position="17"/>
        <end position="91"/>
    </location>
</feature>
<proteinExistence type="predicted"/>
<dbReference type="EMBL" id="CAJVRM010000314">
    <property type="protein sequence ID" value="CAG8979459.1"/>
    <property type="molecule type" value="Genomic_DNA"/>
</dbReference>
<protein>
    <submittedName>
        <fullName evidence="2">Uncharacterized protein</fullName>
    </submittedName>
</protein>